<name>A0ACB9ATI4_9ASTR</name>
<evidence type="ECO:0000313" key="1">
    <source>
        <dbReference type="EMBL" id="KAI3712959.1"/>
    </source>
</evidence>
<keyword evidence="2" id="KW-1185">Reference proteome</keyword>
<gene>
    <name evidence="1" type="ORF">L1987_71529</name>
</gene>
<reference evidence="2" key="1">
    <citation type="journal article" date="2022" name="Mol. Ecol. Resour.">
        <title>The genomes of chicory, endive, great burdock and yacon provide insights into Asteraceae palaeo-polyploidization history and plant inulin production.</title>
        <authorList>
            <person name="Fan W."/>
            <person name="Wang S."/>
            <person name="Wang H."/>
            <person name="Wang A."/>
            <person name="Jiang F."/>
            <person name="Liu H."/>
            <person name="Zhao H."/>
            <person name="Xu D."/>
            <person name="Zhang Y."/>
        </authorList>
    </citation>
    <scope>NUCLEOTIDE SEQUENCE [LARGE SCALE GENOMIC DNA]</scope>
    <source>
        <strain evidence="2">cv. Yunnan</strain>
    </source>
</reference>
<reference evidence="1 2" key="2">
    <citation type="journal article" date="2022" name="Mol. Ecol. Resour.">
        <title>The genomes of chicory, endive, great burdock and yacon provide insights into Asteraceae paleo-polyploidization history and plant inulin production.</title>
        <authorList>
            <person name="Fan W."/>
            <person name="Wang S."/>
            <person name="Wang H."/>
            <person name="Wang A."/>
            <person name="Jiang F."/>
            <person name="Liu H."/>
            <person name="Zhao H."/>
            <person name="Xu D."/>
            <person name="Zhang Y."/>
        </authorList>
    </citation>
    <scope>NUCLEOTIDE SEQUENCE [LARGE SCALE GENOMIC DNA]</scope>
    <source>
        <strain evidence="2">cv. Yunnan</strain>
        <tissue evidence="1">Leaves</tissue>
    </source>
</reference>
<sequence length="156" mass="16629">MKPSIHSPAFIIIILATLVSINGDNFEETNTVPQLPDTSIKCVSCPCVNPCDNPPQIPPPPPPSPPPPEPQPCPSPPPPPPPLPSPLPPPPVTQYCPPVVVKPPPPPRFVYVTSPPSSVYHPFPLQIYSGVGGRRLGGVSRWIGVVGCVVLEWMLL</sequence>
<evidence type="ECO:0000313" key="2">
    <source>
        <dbReference type="Proteomes" id="UP001056120"/>
    </source>
</evidence>
<proteinExistence type="predicted"/>
<protein>
    <submittedName>
        <fullName evidence="1">Uncharacterized protein</fullName>
    </submittedName>
</protein>
<dbReference type="Proteomes" id="UP001056120">
    <property type="component" value="Linkage Group LG24"/>
</dbReference>
<organism evidence="1 2">
    <name type="scientific">Smallanthus sonchifolius</name>
    <dbReference type="NCBI Taxonomy" id="185202"/>
    <lineage>
        <taxon>Eukaryota</taxon>
        <taxon>Viridiplantae</taxon>
        <taxon>Streptophyta</taxon>
        <taxon>Embryophyta</taxon>
        <taxon>Tracheophyta</taxon>
        <taxon>Spermatophyta</taxon>
        <taxon>Magnoliopsida</taxon>
        <taxon>eudicotyledons</taxon>
        <taxon>Gunneridae</taxon>
        <taxon>Pentapetalae</taxon>
        <taxon>asterids</taxon>
        <taxon>campanulids</taxon>
        <taxon>Asterales</taxon>
        <taxon>Asteraceae</taxon>
        <taxon>Asteroideae</taxon>
        <taxon>Heliantheae alliance</taxon>
        <taxon>Millerieae</taxon>
        <taxon>Smallanthus</taxon>
    </lineage>
</organism>
<dbReference type="EMBL" id="CM042041">
    <property type="protein sequence ID" value="KAI3712959.1"/>
    <property type="molecule type" value="Genomic_DNA"/>
</dbReference>
<comment type="caution">
    <text evidence="1">The sequence shown here is derived from an EMBL/GenBank/DDBJ whole genome shotgun (WGS) entry which is preliminary data.</text>
</comment>
<accession>A0ACB9ATI4</accession>